<dbReference type="InterPro" id="IPR005115">
    <property type="entry name" value="Gly_transporter"/>
</dbReference>
<evidence type="ECO:0000256" key="1">
    <source>
        <dbReference type="ARBA" id="ARBA00004651"/>
    </source>
</evidence>
<dbReference type="PANTHER" id="PTHR30506:SF3">
    <property type="entry name" value="UPF0126 INNER MEMBRANE PROTEIN YADS-RELATED"/>
    <property type="match status" value="1"/>
</dbReference>
<dbReference type="PANTHER" id="PTHR30506">
    <property type="entry name" value="INNER MEMBRANE PROTEIN"/>
    <property type="match status" value="1"/>
</dbReference>
<dbReference type="STRING" id="1120995.SAMN02745245_00603"/>
<evidence type="ECO:0000256" key="2">
    <source>
        <dbReference type="ARBA" id="ARBA00008193"/>
    </source>
</evidence>
<sequence>MLVYSKINIILEIIGTVAFASSGAMVAIRKNMDIFGTIVLGVVTALGGGCIRDIILGITPPNMFRNSSYAIGAVLASIVLFVVFYYKKDFFKARVLKTYENIMIVFDAVGLGAFTVTGINTAVELGYVDDKFLLIFVGMVTGIGGGIIRDLFSNEVPFVFKEQIYAISSFLGACFYLAFRNIINADALMIGSAVVVVITRIIAVKYNLNLPRVNYDS</sequence>
<reference evidence="10" key="1">
    <citation type="submission" date="2016-11" db="EMBL/GenBank/DDBJ databases">
        <authorList>
            <person name="Varghese N."/>
            <person name="Submissions S."/>
        </authorList>
    </citation>
    <scope>NUCLEOTIDE SEQUENCE [LARGE SCALE GENOMIC DNA]</scope>
    <source>
        <strain evidence="10">DSM 21120</strain>
    </source>
</reference>
<evidence type="ECO:0000313" key="10">
    <source>
        <dbReference type="Proteomes" id="UP000184032"/>
    </source>
</evidence>
<keyword evidence="4 7" id="KW-0812">Transmembrane</keyword>
<keyword evidence="5 7" id="KW-1133">Transmembrane helix</keyword>
<dbReference type="AlphaFoldDB" id="A0A1M5QCL5"/>
<evidence type="ECO:0000256" key="3">
    <source>
        <dbReference type="ARBA" id="ARBA00022475"/>
    </source>
</evidence>
<feature type="transmembrane region" description="Helical" evidence="7">
    <location>
        <begin position="98"/>
        <end position="120"/>
    </location>
</feature>
<dbReference type="OrthoDB" id="9791874at2"/>
<evidence type="ECO:0000259" key="8">
    <source>
        <dbReference type="Pfam" id="PF03458"/>
    </source>
</evidence>
<feature type="transmembrane region" description="Helical" evidence="7">
    <location>
        <begin position="164"/>
        <end position="183"/>
    </location>
</feature>
<name>A0A1M5QCL5_9FIRM</name>
<feature type="transmembrane region" description="Helical" evidence="7">
    <location>
        <begin position="132"/>
        <end position="152"/>
    </location>
</feature>
<comment type="subcellular location">
    <subcellularLocation>
        <location evidence="1">Cell membrane</location>
        <topology evidence="1">Multi-pass membrane protein</topology>
    </subcellularLocation>
</comment>
<organism evidence="9 10">
    <name type="scientific">Anaerosphaera aminiphila DSM 21120</name>
    <dbReference type="NCBI Taxonomy" id="1120995"/>
    <lineage>
        <taxon>Bacteria</taxon>
        <taxon>Bacillati</taxon>
        <taxon>Bacillota</taxon>
        <taxon>Tissierellia</taxon>
        <taxon>Tissierellales</taxon>
        <taxon>Peptoniphilaceae</taxon>
        <taxon>Anaerosphaera</taxon>
    </lineage>
</organism>
<keyword evidence="3" id="KW-1003">Cell membrane</keyword>
<evidence type="ECO:0000313" key="9">
    <source>
        <dbReference type="EMBL" id="SHH11797.1"/>
    </source>
</evidence>
<gene>
    <name evidence="9" type="ORF">SAMN02745245_00603</name>
</gene>
<feature type="transmembrane region" description="Helical" evidence="7">
    <location>
        <begin position="6"/>
        <end position="27"/>
    </location>
</feature>
<proteinExistence type="inferred from homology"/>
<evidence type="ECO:0000256" key="6">
    <source>
        <dbReference type="ARBA" id="ARBA00023136"/>
    </source>
</evidence>
<feature type="domain" description="Glycine transporter" evidence="8">
    <location>
        <begin position="105"/>
        <end position="180"/>
    </location>
</feature>
<dbReference type="Proteomes" id="UP000184032">
    <property type="component" value="Unassembled WGS sequence"/>
</dbReference>
<feature type="transmembrane region" description="Helical" evidence="7">
    <location>
        <begin position="67"/>
        <end position="86"/>
    </location>
</feature>
<comment type="similarity">
    <text evidence="2">Belongs to the UPF0126 family.</text>
</comment>
<dbReference type="EMBL" id="FQXI01000002">
    <property type="protein sequence ID" value="SHH11797.1"/>
    <property type="molecule type" value="Genomic_DNA"/>
</dbReference>
<feature type="domain" description="Glycine transporter" evidence="8">
    <location>
        <begin position="10"/>
        <end position="83"/>
    </location>
</feature>
<feature type="transmembrane region" description="Helical" evidence="7">
    <location>
        <begin position="189"/>
        <end position="208"/>
    </location>
</feature>
<feature type="transmembrane region" description="Helical" evidence="7">
    <location>
        <begin position="34"/>
        <end position="55"/>
    </location>
</feature>
<accession>A0A1M5QCL5</accession>
<dbReference type="GO" id="GO:0005886">
    <property type="term" value="C:plasma membrane"/>
    <property type="evidence" value="ECO:0007669"/>
    <property type="project" value="UniProtKB-SubCell"/>
</dbReference>
<keyword evidence="6 7" id="KW-0472">Membrane</keyword>
<evidence type="ECO:0000256" key="4">
    <source>
        <dbReference type="ARBA" id="ARBA00022692"/>
    </source>
</evidence>
<keyword evidence="10" id="KW-1185">Reference proteome</keyword>
<evidence type="ECO:0000256" key="7">
    <source>
        <dbReference type="SAM" id="Phobius"/>
    </source>
</evidence>
<protein>
    <submittedName>
        <fullName evidence="9">Uncharacterized membrane protein YeiH</fullName>
    </submittedName>
</protein>
<evidence type="ECO:0000256" key="5">
    <source>
        <dbReference type="ARBA" id="ARBA00022989"/>
    </source>
</evidence>
<dbReference type="RefSeq" id="WP_073183613.1">
    <property type="nucleotide sequence ID" value="NZ_FQXI01000002.1"/>
</dbReference>
<dbReference type="Pfam" id="PF03458">
    <property type="entry name" value="Gly_transporter"/>
    <property type="match status" value="2"/>
</dbReference>